<keyword evidence="2 7" id="KW-0001">2Fe-2S</keyword>
<dbReference type="PIRSF" id="PIRSF000216">
    <property type="entry name" value="NADH_DH_24kDa"/>
    <property type="match status" value="1"/>
</dbReference>
<comment type="cofactor">
    <cofactor evidence="6">
        <name>[2Fe-2S] cluster</name>
        <dbReference type="ChEBI" id="CHEBI:190135"/>
    </cofactor>
</comment>
<dbReference type="Proteomes" id="UP001172911">
    <property type="component" value="Unassembled WGS sequence"/>
</dbReference>
<dbReference type="PANTHER" id="PTHR43342:SF1">
    <property type="entry name" value="BIFURCATING [FEFE] HYDROGENASE GAMMA SUBUNIT"/>
    <property type="match status" value="1"/>
</dbReference>
<feature type="binding site" evidence="7">
    <location>
        <position position="90"/>
    </location>
    <ligand>
        <name>[2Fe-2S] cluster</name>
        <dbReference type="ChEBI" id="CHEBI:190135"/>
    </ligand>
</feature>
<gene>
    <name evidence="8" type="primary">nuoE</name>
    <name evidence="8" type="ORF">P6N53_04350</name>
</gene>
<protein>
    <submittedName>
        <fullName evidence="8">NADH-quinone oxidoreductase subunit NuoE</fullName>
        <ecNumber evidence="8">1.6.5.9</ecNumber>
    </submittedName>
</protein>
<evidence type="ECO:0000256" key="3">
    <source>
        <dbReference type="ARBA" id="ARBA00022723"/>
    </source>
</evidence>
<dbReference type="FunFam" id="3.40.30.10:FF:000015">
    <property type="entry name" value="NADH-quinone oxidoreductase subunit E"/>
    <property type="match status" value="1"/>
</dbReference>
<keyword evidence="5 7" id="KW-0411">Iron-sulfur</keyword>
<evidence type="ECO:0000256" key="5">
    <source>
        <dbReference type="ARBA" id="ARBA00023014"/>
    </source>
</evidence>
<dbReference type="InterPro" id="IPR041921">
    <property type="entry name" value="NuoE_N"/>
</dbReference>
<evidence type="ECO:0000256" key="2">
    <source>
        <dbReference type="ARBA" id="ARBA00022714"/>
    </source>
</evidence>
<dbReference type="GO" id="GO:0046872">
    <property type="term" value="F:metal ion binding"/>
    <property type="evidence" value="ECO:0007669"/>
    <property type="project" value="UniProtKB-KW"/>
</dbReference>
<dbReference type="Pfam" id="PF01257">
    <property type="entry name" value="2Fe-2S_thioredx"/>
    <property type="match status" value="1"/>
</dbReference>
<keyword evidence="9" id="KW-1185">Reference proteome</keyword>
<comment type="caution">
    <text evidence="8">The sequence shown here is derived from an EMBL/GenBank/DDBJ whole genome shotgun (WGS) entry which is preliminary data.</text>
</comment>
<dbReference type="GO" id="GO:0050136">
    <property type="term" value="F:NADH dehydrogenase (quinone) (non-electrogenic) activity"/>
    <property type="evidence" value="ECO:0007669"/>
    <property type="project" value="UniProtKB-EC"/>
</dbReference>
<dbReference type="CDD" id="cd03064">
    <property type="entry name" value="TRX_Fd_NuoE"/>
    <property type="match status" value="1"/>
</dbReference>
<name>A0AAW7ZAM3_9FIRM</name>
<evidence type="ECO:0000256" key="7">
    <source>
        <dbReference type="PIRSR" id="PIRSR000216-1"/>
    </source>
</evidence>
<dbReference type="PROSITE" id="PS01099">
    <property type="entry name" value="COMPLEX1_24K"/>
    <property type="match status" value="1"/>
</dbReference>
<dbReference type="FunFam" id="1.10.10.1590:FF:000001">
    <property type="entry name" value="NADH-quinone oxidoreductase subunit E"/>
    <property type="match status" value="1"/>
</dbReference>
<evidence type="ECO:0000256" key="4">
    <source>
        <dbReference type="ARBA" id="ARBA00023004"/>
    </source>
</evidence>
<dbReference type="GO" id="GO:0051537">
    <property type="term" value="F:2 iron, 2 sulfur cluster binding"/>
    <property type="evidence" value="ECO:0007669"/>
    <property type="project" value="UniProtKB-KW"/>
</dbReference>
<dbReference type="RefSeq" id="WP_304541483.1">
    <property type="nucleotide sequence ID" value="NZ_JARPTC010000005.1"/>
</dbReference>
<accession>A0AAW7ZAM3</accession>
<dbReference type="AlphaFoldDB" id="A0AAW7ZAM3"/>
<dbReference type="PANTHER" id="PTHR43342">
    <property type="entry name" value="NADH-QUINONE OXIDOREDUCTASE, E SUBUNIT"/>
    <property type="match status" value="1"/>
</dbReference>
<feature type="binding site" evidence="7">
    <location>
        <position position="126"/>
    </location>
    <ligand>
        <name>[2Fe-2S] cluster</name>
        <dbReference type="ChEBI" id="CHEBI:190135"/>
    </ligand>
</feature>
<reference evidence="8" key="1">
    <citation type="journal article" date="2023" name="J. Hazard. Mater.">
        <title>Anaerobic biodegradation of pyrene and benzo[a]pyrene by a new sulfate-reducing Desulforamulus aquiferis strain DSA.</title>
        <authorList>
            <person name="Zhang Z."/>
            <person name="Sun J."/>
            <person name="Gong X."/>
            <person name="Wang C."/>
            <person name="Wang H."/>
        </authorList>
    </citation>
    <scope>NUCLEOTIDE SEQUENCE</scope>
    <source>
        <strain evidence="8">DSA</strain>
    </source>
</reference>
<dbReference type="NCBIfam" id="NF005722">
    <property type="entry name" value="PRK07539.1-2"/>
    <property type="match status" value="1"/>
</dbReference>
<organism evidence="8 9">
    <name type="scientific">Desulforamulus aquiferis</name>
    <dbReference type="NCBI Taxonomy" id="1397668"/>
    <lineage>
        <taxon>Bacteria</taxon>
        <taxon>Bacillati</taxon>
        <taxon>Bacillota</taxon>
        <taxon>Clostridia</taxon>
        <taxon>Eubacteriales</taxon>
        <taxon>Peptococcaceae</taxon>
        <taxon>Desulforamulus</taxon>
    </lineage>
</organism>
<keyword evidence="3 7" id="KW-0479">Metal-binding</keyword>
<comment type="similarity">
    <text evidence="1">Belongs to the complex I 24 kDa subunit family.</text>
</comment>
<dbReference type="InterPro" id="IPR036249">
    <property type="entry name" value="Thioredoxin-like_sf"/>
</dbReference>
<dbReference type="Gene3D" id="1.10.10.1590">
    <property type="entry name" value="NADH-quinone oxidoreductase subunit E"/>
    <property type="match status" value="1"/>
</dbReference>
<evidence type="ECO:0000313" key="8">
    <source>
        <dbReference type="EMBL" id="MDO7786451.1"/>
    </source>
</evidence>
<comment type="cofactor">
    <cofactor evidence="7">
        <name>[2Fe-2S] cluster</name>
        <dbReference type="ChEBI" id="CHEBI:190135"/>
    </cofactor>
    <text evidence="7">Binds 1 [2Fe-2S] cluster.</text>
</comment>
<evidence type="ECO:0000313" key="9">
    <source>
        <dbReference type="Proteomes" id="UP001172911"/>
    </source>
</evidence>
<dbReference type="InterPro" id="IPR028431">
    <property type="entry name" value="NADP_DH_HndA-like"/>
</dbReference>
<dbReference type="InterPro" id="IPR042128">
    <property type="entry name" value="NuoE_dom"/>
</dbReference>
<dbReference type="InterPro" id="IPR002023">
    <property type="entry name" value="NuoE-like"/>
</dbReference>
<dbReference type="EMBL" id="JARPTC010000005">
    <property type="protein sequence ID" value="MDO7786451.1"/>
    <property type="molecule type" value="Genomic_DNA"/>
</dbReference>
<dbReference type="SUPFAM" id="SSF52833">
    <property type="entry name" value="Thioredoxin-like"/>
    <property type="match status" value="1"/>
</dbReference>
<feature type="binding site" evidence="7">
    <location>
        <position position="130"/>
    </location>
    <ligand>
        <name>[2Fe-2S] cluster</name>
        <dbReference type="ChEBI" id="CHEBI:190135"/>
    </ligand>
</feature>
<sequence>MTCKCNENNERQVRLEEILVKYQNEPGALIPVLQQAQDIYGYLSPELLKEISSCLNIPLSRIYGVATFYAQFHLEPRGRNIIRVCQGTACHVRGASRVMDAIKRYTGVDTGETTKDLRFTIEPVACLGACGLAPVMMVNEDTEGQLTPEKAVKKISSYK</sequence>
<dbReference type="NCBIfam" id="TIGR01958">
    <property type="entry name" value="nuoE_fam"/>
    <property type="match status" value="1"/>
</dbReference>
<evidence type="ECO:0000256" key="6">
    <source>
        <dbReference type="ARBA" id="ARBA00034078"/>
    </source>
</evidence>
<keyword evidence="8" id="KW-0560">Oxidoreductase</keyword>
<dbReference type="Gene3D" id="3.40.30.10">
    <property type="entry name" value="Glutaredoxin"/>
    <property type="match status" value="1"/>
</dbReference>
<keyword evidence="4 7" id="KW-0408">Iron</keyword>
<proteinExistence type="inferred from homology"/>
<evidence type="ECO:0000256" key="1">
    <source>
        <dbReference type="ARBA" id="ARBA00010643"/>
    </source>
</evidence>
<feature type="binding site" evidence="7">
    <location>
        <position position="85"/>
    </location>
    <ligand>
        <name>[2Fe-2S] cluster</name>
        <dbReference type="ChEBI" id="CHEBI:190135"/>
    </ligand>
</feature>
<reference evidence="8" key="2">
    <citation type="submission" date="2023-03" db="EMBL/GenBank/DDBJ databases">
        <authorList>
            <person name="Zhang Z."/>
        </authorList>
    </citation>
    <scope>NUCLEOTIDE SEQUENCE</scope>
    <source>
        <strain evidence="8">DSA</strain>
    </source>
</reference>
<dbReference type="EC" id="1.6.5.9" evidence="8"/>